<reference evidence="3 5" key="2">
    <citation type="submission" date="2018-06" db="EMBL/GenBank/DDBJ databases">
        <authorList>
            <consortium name="Pathogen Informatics"/>
            <person name="Doyle S."/>
        </authorList>
    </citation>
    <scope>NUCLEOTIDE SEQUENCE [LARGE SCALE GENOMIC DNA]</scope>
    <source>
        <strain evidence="3 5">NCTC12239</strain>
    </source>
</reference>
<gene>
    <name evidence="2" type="ORF">Lmor_1012</name>
    <name evidence="3" type="ORF">NCTC12239_01652</name>
</gene>
<evidence type="ECO:0000313" key="2">
    <source>
        <dbReference type="EMBL" id="KTD35565.1"/>
    </source>
</evidence>
<feature type="compositionally biased region" description="Polar residues" evidence="1">
    <location>
        <begin position="551"/>
        <end position="567"/>
    </location>
</feature>
<dbReference type="EMBL" id="LNYN01000014">
    <property type="protein sequence ID" value="KTD35565.1"/>
    <property type="molecule type" value="Genomic_DNA"/>
</dbReference>
<evidence type="ECO:0000256" key="1">
    <source>
        <dbReference type="SAM" id="MobiDB-lite"/>
    </source>
</evidence>
<dbReference type="STRING" id="39962.Lmor_1012"/>
<feature type="compositionally biased region" description="Polar residues" evidence="1">
    <location>
        <begin position="110"/>
        <end position="119"/>
    </location>
</feature>
<feature type="region of interest" description="Disordered" evidence="1">
    <location>
        <begin position="544"/>
        <end position="567"/>
    </location>
</feature>
<evidence type="ECO:0000313" key="5">
    <source>
        <dbReference type="Proteomes" id="UP000254040"/>
    </source>
</evidence>
<accession>A0A378JVL7</accession>
<dbReference type="Proteomes" id="UP000254040">
    <property type="component" value="Unassembled WGS sequence"/>
</dbReference>
<evidence type="ECO:0000313" key="3">
    <source>
        <dbReference type="EMBL" id="STX62713.1"/>
    </source>
</evidence>
<organism evidence="3 5">
    <name type="scientific">Legionella moravica</name>
    <dbReference type="NCBI Taxonomy" id="39962"/>
    <lineage>
        <taxon>Bacteria</taxon>
        <taxon>Pseudomonadati</taxon>
        <taxon>Pseudomonadota</taxon>
        <taxon>Gammaproteobacteria</taxon>
        <taxon>Legionellales</taxon>
        <taxon>Legionellaceae</taxon>
        <taxon>Legionella</taxon>
    </lineage>
</organism>
<name>A0A378JVL7_9GAMM</name>
<evidence type="ECO:0000313" key="4">
    <source>
        <dbReference type="Proteomes" id="UP000054985"/>
    </source>
</evidence>
<proteinExistence type="predicted"/>
<dbReference type="EMBL" id="UGOG01000001">
    <property type="protein sequence ID" value="STX62713.1"/>
    <property type="molecule type" value="Genomic_DNA"/>
</dbReference>
<keyword evidence="4" id="KW-1185">Reference proteome</keyword>
<dbReference type="AlphaFoldDB" id="A0A378JVL7"/>
<dbReference type="OrthoDB" id="5653984at2"/>
<protein>
    <submittedName>
        <fullName evidence="3">Uncharacterized protein</fullName>
    </submittedName>
</protein>
<sequence length="567" mass="64345">MHIFFQGITYQSKHIVWSFPEASPSAECCYKLAGEKGPLDHLLINDALAGISGIEIKDGIATVTDVEVFRLQHPFNILLPLEDQKPLQLNLNLVRGPSFFRSEADHSLQMPASSSTSPRSDVAPPPRTPGTPRSPRVHFALTFSSLLAPFHGETLVYDADAELNILSNNEINLRKLSTLQVHSALSINTAIHVIKNVTLYFLRQHQISMAKKLFDQELIPAIQEFQKGQPIPKYVLDYFAQAVRKIMVNSKYNCKDTLFEEYFIQEHEPIPIHSNYEVRAAYARSMLSYLLSLTKGYPLPDTNNPELDMWLKEFKAHLHLDEESIRERSLRTKNWGLIHSILAFLEQSITCSGLMDHGYKPLQFSSILHSGQVHFSLLVAAIKSIHEGKTTLNYALSKLDGDYKLPETSELSLPPVLTPLSTIMFHWYQTALSPEHKVKVKEHGITELIVDTMKSVMPLFFKTTQGDAHSASAKYISHTIRPGDNELYISPPWKKALDDKFTDKTQYLNRNRKDKTKPKKLKMEICRVIKEVLVEQLALMCTEDKQRKEATPSQTHASSSNSFSYSM</sequence>
<dbReference type="RefSeq" id="WP_028384693.1">
    <property type="nucleotide sequence ID" value="NZ_CAAAJG010000009.1"/>
</dbReference>
<reference evidence="2 4" key="1">
    <citation type="submission" date="2015-11" db="EMBL/GenBank/DDBJ databases">
        <title>Genomic analysis of 38 Legionella species identifies large and diverse effector repertoires.</title>
        <authorList>
            <person name="Burstein D."/>
            <person name="Amaro F."/>
            <person name="Zusman T."/>
            <person name="Lifshitz Z."/>
            <person name="Cohen O."/>
            <person name="Gilbert J.A."/>
            <person name="Pupko T."/>
            <person name="Shuman H.A."/>
            <person name="Segal G."/>
        </authorList>
    </citation>
    <scope>NUCLEOTIDE SEQUENCE [LARGE SCALE GENOMIC DNA]</scope>
    <source>
        <strain evidence="2 4">ATCC 43877</strain>
    </source>
</reference>
<dbReference type="Proteomes" id="UP000054985">
    <property type="component" value="Unassembled WGS sequence"/>
</dbReference>
<feature type="region of interest" description="Disordered" evidence="1">
    <location>
        <begin position="107"/>
        <end position="134"/>
    </location>
</feature>